<dbReference type="KEGG" id="gtt:GUITHDRAFT_111283"/>
<reference evidence="5" key="2">
    <citation type="submission" date="2012-11" db="EMBL/GenBank/DDBJ databases">
        <authorList>
            <person name="Kuo A."/>
            <person name="Curtis B.A."/>
            <person name="Tanifuji G."/>
            <person name="Burki F."/>
            <person name="Gruber A."/>
            <person name="Irimia M."/>
            <person name="Maruyama S."/>
            <person name="Arias M.C."/>
            <person name="Ball S.G."/>
            <person name="Gile G.H."/>
            <person name="Hirakawa Y."/>
            <person name="Hopkins J.F."/>
            <person name="Rensing S.A."/>
            <person name="Schmutz J."/>
            <person name="Symeonidi A."/>
            <person name="Elias M."/>
            <person name="Eveleigh R.J."/>
            <person name="Herman E.K."/>
            <person name="Klute M.J."/>
            <person name="Nakayama T."/>
            <person name="Obornik M."/>
            <person name="Reyes-Prieto A."/>
            <person name="Armbrust E.V."/>
            <person name="Aves S.J."/>
            <person name="Beiko R.G."/>
            <person name="Coutinho P."/>
            <person name="Dacks J.B."/>
            <person name="Durnford D.G."/>
            <person name="Fast N.M."/>
            <person name="Green B.R."/>
            <person name="Grisdale C."/>
            <person name="Hempe F."/>
            <person name="Henrissat B."/>
            <person name="Hoppner M.P."/>
            <person name="Ishida K.-I."/>
            <person name="Kim E."/>
            <person name="Koreny L."/>
            <person name="Kroth P.G."/>
            <person name="Liu Y."/>
            <person name="Malik S.-B."/>
            <person name="Maier U.G."/>
            <person name="McRose D."/>
            <person name="Mock T."/>
            <person name="Neilson J.A."/>
            <person name="Onodera N.T."/>
            <person name="Poole A.M."/>
            <person name="Pritham E.J."/>
            <person name="Richards T.A."/>
            <person name="Rocap G."/>
            <person name="Roy S.W."/>
            <person name="Sarai C."/>
            <person name="Schaack S."/>
            <person name="Shirato S."/>
            <person name="Slamovits C.H."/>
            <person name="Spencer D.F."/>
            <person name="Suzuki S."/>
            <person name="Worden A.Z."/>
            <person name="Zauner S."/>
            <person name="Barry K."/>
            <person name="Bell C."/>
            <person name="Bharti A.K."/>
            <person name="Crow J.A."/>
            <person name="Grimwood J."/>
            <person name="Kramer R."/>
            <person name="Lindquist E."/>
            <person name="Lucas S."/>
            <person name="Salamov A."/>
            <person name="McFadden G.I."/>
            <person name="Lane C.E."/>
            <person name="Keeling P.J."/>
            <person name="Gray M.W."/>
            <person name="Grigoriev I.V."/>
            <person name="Archibald J.M."/>
        </authorList>
    </citation>
    <scope>NUCLEOTIDE SEQUENCE</scope>
    <source>
        <strain evidence="5">CCMP2712</strain>
    </source>
</reference>
<name>L1J386_GUITC</name>
<dbReference type="GeneID" id="17299247"/>
<evidence type="ECO:0000313" key="5">
    <source>
        <dbReference type="Proteomes" id="UP000011087"/>
    </source>
</evidence>
<organism evidence="3">
    <name type="scientific">Guillardia theta (strain CCMP2712)</name>
    <name type="common">Cryptophyte</name>
    <dbReference type="NCBI Taxonomy" id="905079"/>
    <lineage>
        <taxon>Eukaryota</taxon>
        <taxon>Cryptophyceae</taxon>
        <taxon>Pyrenomonadales</taxon>
        <taxon>Geminigeraceae</taxon>
        <taxon>Guillardia</taxon>
    </lineage>
</organism>
<dbReference type="Proteomes" id="UP000011087">
    <property type="component" value="Unassembled WGS sequence"/>
</dbReference>
<sequence length="417" mass="47360">MDQTNSDLISIEKEEEDLKKQVADEQKAFFQHHWEEDENDLLDYSKGKTSDEELDVETFALELHVARSSLVTFDLSDGELDYQLITSDVLGLPKPKFVDWELYLPETGNIEDDNPMCIPEAWPQEMKEVRKKDRRRKEIKRRRGGGERKNKGHQEDMEYVRYKLIKAWDSEEQEFLSFCKGGENLLQASCSRDRQLQLWGLRHVQSVGRSREGAYLALALALRRSSSSSATSWYEQGASVQSVAEELQAKVEQELAAEEREEEGWTAGLELQAMANACGMRLRVMRVGTGGMEQEEKVPEREEAHGEQLDKEDTRGGEGEEVELKKAFRADEGKREDVLVLCMNGKRVWAAVEGSRLEEEGGLKDKECVVGEMIEEGRQESKLMAACMKDLVDNALESSFGLNGCRSMMAILGEEEG</sequence>
<evidence type="ECO:0000256" key="2">
    <source>
        <dbReference type="SAM" id="MobiDB-lite"/>
    </source>
</evidence>
<dbReference type="PaxDb" id="55529-EKX42599"/>
<keyword evidence="5" id="KW-1185">Reference proteome</keyword>
<evidence type="ECO:0000256" key="1">
    <source>
        <dbReference type="SAM" id="Coils"/>
    </source>
</evidence>
<feature type="coiled-coil region" evidence="1">
    <location>
        <begin position="1"/>
        <end position="28"/>
    </location>
</feature>
<gene>
    <name evidence="3" type="ORF">GUITHDRAFT_111283</name>
</gene>
<reference evidence="3 5" key="1">
    <citation type="journal article" date="2012" name="Nature">
        <title>Algal genomes reveal evolutionary mosaicism and the fate of nucleomorphs.</title>
        <authorList>
            <consortium name="DOE Joint Genome Institute"/>
            <person name="Curtis B.A."/>
            <person name="Tanifuji G."/>
            <person name="Burki F."/>
            <person name="Gruber A."/>
            <person name="Irimia M."/>
            <person name="Maruyama S."/>
            <person name="Arias M.C."/>
            <person name="Ball S.G."/>
            <person name="Gile G.H."/>
            <person name="Hirakawa Y."/>
            <person name="Hopkins J.F."/>
            <person name="Kuo A."/>
            <person name="Rensing S.A."/>
            <person name="Schmutz J."/>
            <person name="Symeonidi A."/>
            <person name="Elias M."/>
            <person name="Eveleigh R.J."/>
            <person name="Herman E.K."/>
            <person name="Klute M.J."/>
            <person name="Nakayama T."/>
            <person name="Obornik M."/>
            <person name="Reyes-Prieto A."/>
            <person name="Armbrust E.V."/>
            <person name="Aves S.J."/>
            <person name="Beiko R.G."/>
            <person name="Coutinho P."/>
            <person name="Dacks J.B."/>
            <person name="Durnford D.G."/>
            <person name="Fast N.M."/>
            <person name="Green B.R."/>
            <person name="Grisdale C.J."/>
            <person name="Hempel F."/>
            <person name="Henrissat B."/>
            <person name="Hoppner M.P."/>
            <person name="Ishida K."/>
            <person name="Kim E."/>
            <person name="Koreny L."/>
            <person name="Kroth P.G."/>
            <person name="Liu Y."/>
            <person name="Malik S.B."/>
            <person name="Maier U.G."/>
            <person name="McRose D."/>
            <person name="Mock T."/>
            <person name="Neilson J.A."/>
            <person name="Onodera N.T."/>
            <person name="Poole A.M."/>
            <person name="Pritham E.J."/>
            <person name="Richards T.A."/>
            <person name="Rocap G."/>
            <person name="Roy S.W."/>
            <person name="Sarai C."/>
            <person name="Schaack S."/>
            <person name="Shirato S."/>
            <person name="Slamovits C.H."/>
            <person name="Spencer D.F."/>
            <person name="Suzuki S."/>
            <person name="Worden A.Z."/>
            <person name="Zauner S."/>
            <person name="Barry K."/>
            <person name="Bell C."/>
            <person name="Bharti A.K."/>
            <person name="Crow J.A."/>
            <person name="Grimwood J."/>
            <person name="Kramer R."/>
            <person name="Lindquist E."/>
            <person name="Lucas S."/>
            <person name="Salamov A."/>
            <person name="McFadden G.I."/>
            <person name="Lane C.E."/>
            <person name="Keeling P.J."/>
            <person name="Gray M.W."/>
            <person name="Grigoriev I.V."/>
            <person name="Archibald J.M."/>
        </authorList>
    </citation>
    <scope>NUCLEOTIDE SEQUENCE</scope>
    <source>
        <strain evidence="3 5">CCMP2712</strain>
    </source>
</reference>
<feature type="compositionally biased region" description="Basic residues" evidence="2">
    <location>
        <begin position="132"/>
        <end position="143"/>
    </location>
</feature>
<feature type="region of interest" description="Disordered" evidence="2">
    <location>
        <begin position="129"/>
        <end position="152"/>
    </location>
</feature>
<dbReference type="AlphaFoldDB" id="L1J386"/>
<protein>
    <submittedName>
        <fullName evidence="3 4">Uncharacterized protein</fullName>
    </submittedName>
</protein>
<dbReference type="HOGENOM" id="CLU_659638_0_0_1"/>
<reference evidence="4" key="3">
    <citation type="submission" date="2016-03" db="UniProtKB">
        <authorList>
            <consortium name="EnsemblProtists"/>
        </authorList>
    </citation>
    <scope>IDENTIFICATION</scope>
</reference>
<dbReference type="EnsemblProtists" id="EKX42599">
    <property type="protein sequence ID" value="EKX42599"/>
    <property type="gene ID" value="GUITHDRAFT_111283"/>
</dbReference>
<feature type="compositionally biased region" description="Basic and acidic residues" evidence="2">
    <location>
        <begin position="294"/>
        <end position="318"/>
    </location>
</feature>
<accession>L1J386</accession>
<feature type="region of interest" description="Disordered" evidence="2">
    <location>
        <begin position="291"/>
        <end position="318"/>
    </location>
</feature>
<dbReference type="EMBL" id="JH993015">
    <property type="protein sequence ID" value="EKX42599.1"/>
    <property type="molecule type" value="Genomic_DNA"/>
</dbReference>
<proteinExistence type="predicted"/>
<evidence type="ECO:0000313" key="4">
    <source>
        <dbReference type="EnsemblProtists" id="EKX42599"/>
    </source>
</evidence>
<dbReference type="RefSeq" id="XP_005829579.1">
    <property type="nucleotide sequence ID" value="XM_005829522.1"/>
</dbReference>
<keyword evidence="1" id="KW-0175">Coiled coil</keyword>
<evidence type="ECO:0000313" key="3">
    <source>
        <dbReference type="EMBL" id="EKX42599.1"/>
    </source>
</evidence>